<dbReference type="InterPro" id="IPR008761">
    <property type="entry name" value="Peptidase_S37"/>
</dbReference>
<dbReference type="PANTHER" id="PTHR11010:SF38">
    <property type="entry name" value="LYSOSOMAL PRO-X CARBOXYPEPTIDASE"/>
    <property type="match status" value="1"/>
</dbReference>
<dbReference type="STRING" id="1586267.GCA_001418685_00308"/>
<accession>A0A0X3AN50</accession>
<evidence type="ECO:0000256" key="2">
    <source>
        <dbReference type="ARBA" id="ARBA00022729"/>
    </source>
</evidence>
<name>A0A0X3AN50_9FLAO</name>
<reference evidence="4 5" key="1">
    <citation type="submission" date="2016-01" db="EMBL/GenBank/DDBJ databases">
        <authorList>
            <person name="McClelland M."/>
            <person name="Jain A."/>
            <person name="Saraogi P."/>
            <person name="Mendelson R."/>
            <person name="Westerman R."/>
            <person name="SanMiguel P."/>
            <person name="Csonka L."/>
        </authorList>
    </citation>
    <scope>NUCLEOTIDE SEQUENCE [LARGE SCALE GENOMIC DNA]</scope>
    <source>
        <strain evidence="4 5">R-53146</strain>
    </source>
</reference>
<dbReference type="Proteomes" id="UP000182761">
    <property type="component" value="Unassembled WGS sequence"/>
</dbReference>
<dbReference type="ESTHER" id="9flao-a0a0x3an50">
    <property type="family name" value="Peptidase_S37"/>
</dbReference>
<proteinExistence type="predicted"/>
<dbReference type="AlphaFoldDB" id="A0A0X3AN50"/>
<dbReference type="RefSeq" id="WP_055424719.1">
    <property type="nucleotide sequence ID" value="NZ_FCOR01000002.1"/>
</dbReference>
<keyword evidence="3" id="KW-0378">Hydrolase</keyword>
<gene>
    <name evidence="4" type="ORF">Ga0061079_10230</name>
</gene>
<evidence type="ECO:0000313" key="5">
    <source>
        <dbReference type="Proteomes" id="UP000182761"/>
    </source>
</evidence>
<keyword evidence="1" id="KW-0645">Protease</keyword>
<organism evidence="4 5">
    <name type="scientific">Apibacter mensalis</name>
    <dbReference type="NCBI Taxonomy" id="1586267"/>
    <lineage>
        <taxon>Bacteria</taxon>
        <taxon>Pseudomonadati</taxon>
        <taxon>Bacteroidota</taxon>
        <taxon>Flavobacteriia</taxon>
        <taxon>Flavobacteriales</taxon>
        <taxon>Weeksellaceae</taxon>
        <taxon>Apibacter</taxon>
    </lineage>
</organism>
<dbReference type="GO" id="GO:0006508">
    <property type="term" value="P:proteolysis"/>
    <property type="evidence" value="ECO:0007669"/>
    <property type="project" value="UniProtKB-KW"/>
</dbReference>
<dbReference type="GO" id="GO:0008239">
    <property type="term" value="F:dipeptidyl-peptidase activity"/>
    <property type="evidence" value="ECO:0007669"/>
    <property type="project" value="TreeGrafter"/>
</dbReference>
<dbReference type="PANTHER" id="PTHR11010">
    <property type="entry name" value="PROTEASE S28 PRO-X CARBOXYPEPTIDASE-RELATED"/>
    <property type="match status" value="1"/>
</dbReference>
<evidence type="ECO:0000313" key="4">
    <source>
        <dbReference type="EMBL" id="CVK15485.1"/>
    </source>
</evidence>
<keyword evidence="5" id="KW-1185">Reference proteome</keyword>
<dbReference type="Pfam" id="PF05576">
    <property type="entry name" value="Peptidase_S37"/>
    <property type="match status" value="1"/>
</dbReference>
<sequence length="436" mass="51082">MKRIHLFIIILFSFYILSGQESDRKKLEEFLSKQQDLTFEKIETLKGGPLKYKLSIKQPLDWSDPLKNYFNQQVILTHTGFNNPMVMDTQGYQMYNVKNELQQILNSNFLNIEHRYFGESTPDSIIFSWKYLTLNNVAHDLHHINEIFKKIYGEKWISTGISKGGQTTIYYRYFFPEDVDVSIPYVAPINYSLEDPRIYDFLDHVGTEKCRKKIKDFQLFLLRNEEEALKYVKAYSDMKGLTYNYVGSIGKAFEYTVLEYPFSFWQWGYSCDSISQLIDIAQGVDYLINSVDISFFSDQEIKQYAPHYYQAAVEMGYYGYDVSPFKDYLNYFNENPLAVFPPKEAGKITFSSKLNANLKNWLNSNGNNFIYIYGELDTWSATKVIPTHNTNSIILELVGANHASARIKNMNQAMRQQISDILYQWIGIRPNYDLLY</sequence>
<protein>
    <submittedName>
        <fullName evidence="4">PS-10 peptidase S37</fullName>
    </submittedName>
</protein>
<dbReference type="InterPro" id="IPR029058">
    <property type="entry name" value="AB_hydrolase_fold"/>
</dbReference>
<keyword evidence="2" id="KW-0732">Signal</keyword>
<dbReference type="EMBL" id="FCOR01000002">
    <property type="protein sequence ID" value="CVK15485.1"/>
    <property type="molecule type" value="Genomic_DNA"/>
</dbReference>
<evidence type="ECO:0000256" key="1">
    <source>
        <dbReference type="ARBA" id="ARBA00022670"/>
    </source>
</evidence>
<evidence type="ECO:0000256" key="3">
    <source>
        <dbReference type="ARBA" id="ARBA00022801"/>
    </source>
</evidence>
<dbReference type="OrthoDB" id="3979391at2"/>
<dbReference type="SUPFAM" id="SSF53474">
    <property type="entry name" value="alpha/beta-Hydrolases"/>
    <property type="match status" value="1"/>
</dbReference>
<dbReference type="Gene3D" id="3.40.50.1820">
    <property type="entry name" value="alpha/beta hydrolase"/>
    <property type="match status" value="2"/>
</dbReference>